<dbReference type="EMBL" id="JASSZA010000008">
    <property type="protein sequence ID" value="KAK2104353.1"/>
    <property type="molecule type" value="Genomic_DNA"/>
</dbReference>
<name>A0ABQ9V4S5_SAGOE</name>
<accession>A0ABQ9V4S5</accession>
<keyword evidence="3" id="KW-1185">Reference proteome</keyword>
<feature type="domain" description="Alpha-(1,6)-fucosyltransferase N- and catalytic" evidence="1">
    <location>
        <begin position="1"/>
        <end position="40"/>
    </location>
</feature>
<dbReference type="Pfam" id="PF19745">
    <property type="entry name" value="FUT8_N_cat"/>
    <property type="match status" value="1"/>
</dbReference>
<proteinExistence type="predicted"/>
<evidence type="ECO:0000313" key="2">
    <source>
        <dbReference type="EMBL" id="KAK2104353.1"/>
    </source>
</evidence>
<dbReference type="InterPro" id="IPR045573">
    <property type="entry name" value="Fut8_N_cat"/>
</dbReference>
<reference evidence="2 3" key="1">
    <citation type="submission" date="2023-05" db="EMBL/GenBank/DDBJ databases">
        <title>B98-5 Cell Line De Novo Hybrid Assembly: An Optical Mapping Approach.</title>
        <authorList>
            <person name="Kananen K."/>
            <person name="Auerbach J.A."/>
            <person name="Kautto E."/>
            <person name="Blachly J.S."/>
        </authorList>
    </citation>
    <scope>NUCLEOTIDE SEQUENCE [LARGE SCALE GENOMIC DNA]</scope>
    <source>
        <strain evidence="2">B95-8</strain>
        <tissue evidence="2">Cell line</tissue>
    </source>
</reference>
<gene>
    <name evidence="2" type="ORF">P7K49_018209</name>
</gene>
<organism evidence="2 3">
    <name type="scientific">Saguinus oedipus</name>
    <name type="common">Cotton-top tamarin</name>
    <name type="synonym">Oedipomidas oedipus</name>
    <dbReference type="NCBI Taxonomy" id="9490"/>
    <lineage>
        <taxon>Eukaryota</taxon>
        <taxon>Metazoa</taxon>
        <taxon>Chordata</taxon>
        <taxon>Craniata</taxon>
        <taxon>Vertebrata</taxon>
        <taxon>Euteleostomi</taxon>
        <taxon>Mammalia</taxon>
        <taxon>Eutheria</taxon>
        <taxon>Euarchontoglires</taxon>
        <taxon>Primates</taxon>
        <taxon>Haplorrhini</taxon>
        <taxon>Platyrrhini</taxon>
        <taxon>Cebidae</taxon>
        <taxon>Callitrichinae</taxon>
        <taxon>Saguinus</taxon>
    </lineage>
</organism>
<evidence type="ECO:0000259" key="1">
    <source>
        <dbReference type="Pfam" id="PF19745"/>
    </source>
</evidence>
<evidence type="ECO:0000313" key="3">
    <source>
        <dbReference type="Proteomes" id="UP001266305"/>
    </source>
</evidence>
<comment type="caution">
    <text evidence="2">The sequence shown here is derived from an EMBL/GenBank/DDBJ whole genome shotgun (WGS) entry which is preliminary data.</text>
</comment>
<dbReference type="Proteomes" id="UP001266305">
    <property type="component" value="Unassembled WGS sequence"/>
</dbReference>
<sequence length="90" mass="10758">MTDLYYLSQTDGAGDWREKEAKDLTELVQRRITYLQEKVENQVFKDIVKNQTDLGLLSWSHTHMAIHQRCLQNEKHFTSCREEVAKYFHL</sequence>
<protein>
    <recommendedName>
        <fullName evidence="1">Alpha-(1,6)-fucosyltransferase N- and catalytic domain-containing protein</fullName>
    </recommendedName>
</protein>